<dbReference type="InterPro" id="IPR000867">
    <property type="entry name" value="IGFBP-like"/>
</dbReference>
<keyword evidence="4" id="KW-1185">Reference proteome</keyword>
<sequence>MSFTYFAMSARIFLTFFILSLVMTNVRALSCLACKDPRVQCPSVGKCKFGGVYLSECGCCMTCKKGPGGSCGGPWSRANECGRDLDCVWENRGDPYGVCKWTTEEETVPELFGPAVAIVDEEDDSAFAIVEEVLEAMDV</sequence>
<evidence type="ECO:0000256" key="1">
    <source>
        <dbReference type="ARBA" id="ARBA00023157"/>
    </source>
</evidence>
<dbReference type="PROSITE" id="PS51323">
    <property type="entry name" value="IGFBP_N_2"/>
    <property type="match status" value="1"/>
</dbReference>
<evidence type="ECO:0000313" key="5">
    <source>
        <dbReference type="RefSeq" id="XP_018012539.1"/>
    </source>
</evidence>
<gene>
    <name evidence="5" type="primary">LOC108669655</name>
</gene>
<proteinExistence type="predicted"/>
<reference evidence="5" key="1">
    <citation type="submission" date="2025-08" db="UniProtKB">
        <authorList>
            <consortium name="RefSeq"/>
        </authorList>
    </citation>
    <scope>IDENTIFICATION</scope>
    <source>
        <tissue evidence="5">Whole organism</tissue>
    </source>
</reference>
<dbReference type="Gene3D" id="4.10.40.20">
    <property type="match status" value="1"/>
</dbReference>
<accession>A0A8B7NFZ6</accession>
<feature type="signal peptide" evidence="2">
    <location>
        <begin position="1"/>
        <end position="28"/>
    </location>
</feature>
<evidence type="ECO:0000313" key="4">
    <source>
        <dbReference type="Proteomes" id="UP000694843"/>
    </source>
</evidence>
<evidence type="ECO:0000259" key="3">
    <source>
        <dbReference type="PROSITE" id="PS51323"/>
    </source>
</evidence>
<dbReference type="SUPFAM" id="SSF57184">
    <property type="entry name" value="Growth factor receptor domain"/>
    <property type="match status" value="1"/>
</dbReference>
<protein>
    <submittedName>
        <fullName evidence="5">Single insulin-like growth factor-binding domain protein-2</fullName>
    </submittedName>
</protein>
<name>A0A8B7NFZ6_HYAAZ</name>
<dbReference type="GeneID" id="108669655"/>
<organism evidence="4 5">
    <name type="scientific">Hyalella azteca</name>
    <name type="common">Amphipod</name>
    <dbReference type="NCBI Taxonomy" id="294128"/>
    <lineage>
        <taxon>Eukaryota</taxon>
        <taxon>Metazoa</taxon>
        <taxon>Ecdysozoa</taxon>
        <taxon>Arthropoda</taxon>
        <taxon>Crustacea</taxon>
        <taxon>Multicrustacea</taxon>
        <taxon>Malacostraca</taxon>
        <taxon>Eumalacostraca</taxon>
        <taxon>Peracarida</taxon>
        <taxon>Amphipoda</taxon>
        <taxon>Senticaudata</taxon>
        <taxon>Talitrida</taxon>
        <taxon>Talitroidea</taxon>
        <taxon>Hyalellidae</taxon>
        <taxon>Hyalella</taxon>
    </lineage>
</organism>
<evidence type="ECO:0000256" key="2">
    <source>
        <dbReference type="SAM" id="SignalP"/>
    </source>
</evidence>
<dbReference type="GO" id="GO:0005576">
    <property type="term" value="C:extracellular region"/>
    <property type="evidence" value="ECO:0007669"/>
    <property type="project" value="InterPro"/>
</dbReference>
<keyword evidence="2" id="KW-0732">Signal</keyword>
<dbReference type="AlphaFoldDB" id="A0A8B7NFZ6"/>
<keyword evidence="1" id="KW-1015">Disulfide bond</keyword>
<dbReference type="InterPro" id="IPR009030">
    <property type="entry name" value="Growth_fac_rcpt_cys_sf"/>
</dbReference>
<dbReference type="RefSeq" id="XP_018012539.1">
    <property type="nucleotide sequence ID" value="XM_018157050.2"/>
</dbReference>
<dbReference type="KEGG" id="hazt:108669655"/>
<dbReference type="Proteomes" id="UP000694843">
    <property type="component" value="Unplaced"/>
</dbReference>
<feature type="chain" id="PRO_5034836003" evidence="2">
    <location>
        <begin position="29"/>
        <end position="139"/>
    </location>
</feature>
<feature type="domain" description="IGFBP N-terminal" evidence="3">
    <location>
        <begin position="27"/>
        <end position="102"/>
    </location>
</feature>